<dbReference type="VEuPathDB" id="FungiDB:BTJ68_08135"/>
<evidence type="ECO:0000256" key="2">
    <source>
        <dbReference type="SAM" id="SignalP"/>
    </source>
</evidence>
<feature type="chain" id="PRO_5012396649" evidence="2">
    <location>
        <begin position="21"/>
        <end position="125"/>
    </location>
</feature>
<feature type="region of interest" description="Disordered" evidence="1">
    <location>
        <begin position="85"/>
        <end position="112"/>
    </location>
</feature>
<keyword evidence="4" id="KW-1185">Reference proteome</keyword>
<gene>
    <name evidence="3" type="ORF">BTJ68_08135</name>
</gene>
<dbReference type="OrthoDB" id="3935064at2759"/>
<dbReference type="EMBL" id="MUNK01000110">
    <property type="protein sequence ID" value="OTA31618.1"/>
    <property type="molecule type" value="Genomic_DNA"/>
</dbReference>
<protein>
    <submittedName>
        <fullName evidence="3">Uncharacterized protein</fullName>
    </submittedName>
</protein>
<feature type="signal peptide" evidence="2">
    <location>
        <begin position="1"/>
        <end position="20"/>
    </location>
</feature>
<dbReference type="AlphaFoldDB" id="A0A1Z5T6M1"/>
<dbReference type="PROSITE" id="PS51257">
    <property type="entry name" value="PROKAR_LIPOPROTEIN"/>
    <property type="match status" value="1"/>
</dbReference>
<keyword evidence="2" id="KW-0732">Signal</keyword>
<dbReference type="InParanoid" id="A0A1Z5T6M1"/>
<reference evidence="3 4" key="1">
    <citation type="submission" date="2017-01" db="EMBL/GenBank/DDBJ databases">
        <title>The recent genome duplication of the halophilic yeast Hortaea werneckii: insights from long-read sequencing.</title>
        <authorList>
            <person name="Sinha S."/>
            <person name="Flibotte S."/>
            <person name="Neira M."/>
            <person name="Lenassi M."/>
            <person name="Gostincar C."/>
            <person name="Stajich J.E."/>
            <person name="Nislow C.E."/>
        </authorList>
    </citation>
    <scope>NUCLEOTIDE SEQUENCE [LARGE SCALE GENOMIC DNA]</scope>
    <source>
        <strain evidence="3 4">EXF-2000</strain>
    </source>
</reference>
<sequence length="125" mass="12136">MKLLSIAIATAAAFSTYASAGSCSGGVSVCCGSASVGCSGDICKACCGNNCGCFYKKGSKCSSDSSEVPCVNVNQPDFAVTNGECVAPDSDDDASSGGSSSSASSSSDGLSGFQSLFNKLFGGGL</sequence>
<evidence type="ECO:0000256" key="1">
    <source>
        <dbReference type="SAM" id="MobiDB-lite"/>
    </source>
</evidence>
<feature type="compositionally biased region" description="Low complexity" evidence="1">
    <location>
        <begin position="95"/>
        <end position="112"/>
    </location>
</feature>
<comment type="caution">
    <text evidence="3">The sequence shown here is derived from an EMBL/GenBank/DDBJ whole genome shotgun (WGS) entry which is preliminary data.</text>
</comment>
<proteinExistence type="predicted"/>
<organism evidence="3 4">
    <name type="scientific">Hortaea werneckii EXF-2000</name>
    <dbReference type="NCBI Taxonomy" id="1157616"/>
    <lineage>
        <taxon>Eukaryota</taxon>
        <taxon>Fungi</taxon>
        <taxon>Dikarya</taxon>
        <taxon>Ascomycota</taxon>
        <taxon>Pezizomycotina</taxon>
        <taxon>Dothideomycetes</taxon>
        <taxon>Dothideomycetidae</taxon>
        <taxon>Mycosphaerellales</taxon>
        <taxon>Teratosphaeriaceae</taxon>
        <taxon>Hortaea</taxon>
    </lineage>
</organism>
<dbReference type="Proteomes" id="UP000194280">
    <property type="component" value="Unassembled WGS sequence"/>
</dbReference>
<evidence type="ECO:0000313" key="4">
    <source>
        <dbReference type="Proteomes" id="UP000194280"/>
    </source>
</evidence>
<evidence type="ECO:0000313" key="3">
    <source>
        <dbReference type="EMBL" id="OTA31618.1"/>
    </source>
</evidence>
<name>A0A1Z5T6M1_HORWE</name>
<accession>A0A1Z5T6M1</accession>